<evidence type="ECO:0000313" key="17">
    <source>
        <dbReference type="Proteomes" id="UP000199074"/>
    </source>
</evidence>
<accession>A0A1I7NNN4</accession>
<keyword evidence="8 13" id="KW-0472">Membrane</keyword>
<dbReference type="CDD" id="cd06503">
    <property type="entry name" value="ATP-synt_Fo_b"/>
    <property type="match status" value="1"/>
</dbReference>
<feature type="coiled-coil region" evidence="15">
    <location>
        <begin position="35"/>
        <end position="117"/>
    </location>
</feature>
<comment type="function">
    <text evidence="11">Component of the F(0) channel, it forms part of the peripheral stalk, linking F(1) to F(0). The b'-subunit is a diverged and duplicated form of b found in plants and photosynthetic bacteria.</text>
</comment>
<evidence type="ECO:0000256" key="13">
    <source>
        <dbReference type="HAMAP-Rule" id="MF_01398"/>
    </source>
</evidence>
<keyword evidence="17" id="KW-1185">Reference proteome</keyword>
<evidence type="ECO:0000256" key="6">
    <source>
        <dbReference type="ARBA" id="ARBA00022989"/>
    </source>
</evidence>
<organism evidence="16 17">
    <name type="scientific">Devosia crocina</name>
    <dbReference type="NCBI Taxonomy" id="429728"/>
    <lineage>
        <taxon>Bacteria</taxon>
        <taxon>Pseudomonadati</taxon>
        <taxon>Pseudomonadota</taxon>
        <taxon>Alphaproteobacteria</taxon>
        <taxon>Hyphomicrobiales</taxon>
        <taxon>Devosiaceae</taxon>
        <taxon>Devosia</taxon>
    </lineage>
</organism>
<comment type="function">
    <text evidence="10 13">F(1)F(0) ATP synthase produces ATP from ADP in the presence of a proton or sodium gradient. F-type ATPases consist of two structural domains, F(1) containing the extramembraneous catalytic core and F(0) containing the membrane proton channel, linked together by a central stalk and a peripheral stalk. During catalysis, ATP synthesis in the catalytic domain of F(1) is coupled via a rotary mechanism of the central stalk subunits to proton translocation.</text>
</comment>
<gene>
    <name evidence="13" type="primary">atpF</name>
    <name evidence="16" type="ORF">SAMN05216456_2417</name>
</gene>
<keyword evidence="6 13" id="KW-1133">Transmembrane helix</keyword>
<evidence type="ECO:0000256" key="11">
    <source>
        <dbReference type="ARBA" id="ARBA00025614"/>
    </source>
</evidence>
<evidence type="ECO:0000256" key="1">
    <source>
        <dbReference type="ARBA" id="ARBA00004377"/>
    </source>
</evidence>
<dbReference type="RefSeq" id="WP_244542857.1">
    <property type="nucleotide sequence ID" value="NZ_FPCK01000002.1"/>
</dbReference>
<protein>
    <recommendedName>
        <fullName evidence="13">ATP synthase subunit b</fullName>
    </recommendedName>
    <alternativeName>
        <fullName evidence="13">ATP synthase F(0) sector subunit b</fullName>
    </alternativeName>
    <alternativeName>
        <fullName evidence="13">ATPase subunit I</fullName>
    </alternativeName>
    <alternativeName>
        <fullName evidence="13">F-type ATPase subunit b</fullName>
        <shortName evidence="13">F-ATPase subunit b</shortName>
    </alternativeName>
</protein>
<evidence type="ECO:0000256" key="15">
    <source>
        <dbReference type="SAM" id="Coils"/>
    </source>
</evidence>
<keyword evidence="4 13" id="KW-0812">Transmembrane</keyword>
<evidence type="ECO:0000256" key="3">
    <source>
        <dbReference type="ARBA" id="ARBA00022547"/>
    </source>
</evidence>
<dbReference type="AlphaFoldDB" id="A0A1I7NNN4"/>
<comment type="subcellular location">
    <subcellularLocation>
        <location evidence="1">Cell inner membrane</location>
        <topology evidence="1">Single-pass membrane protein</topology>
    </subcellularLocation>
    <subcellularLocation>
        <location evidence="13">Cell membrane</location>
        <topology evidence="13">Single-pass membrane protein</topology>
    </subcellularLocation>
</comment>
<proteinExistence type="inferred from homology"/>
<dbReference type="Pfam" id="PF00430">
    <property type="entry name" value="ATP-synt_B"/>
    <property type="match status" value="1"/>
</dbReference>
<evidence type="ECO:0000256" key="12">
    <source>
        <dbReference type="ARBA" id="ARBA00025830"/>
    </source>
</evidence>
<evidence type="ECO:0000256" key="4">
    <source>
        <dbReference type="ARBA" id="ARBA00022692"/>
    </source>
</evidence>
<dbReference type="EMBL" id="FPCK01000002">
    <property type="protein sequence ID" value="SFV36293.1"/>
    <property type="molecule type" value="Genomic_DNA"/>
</dbReference>
<comment type="subunit">
    <text evidence="12 13">F-type ATPases have 2 components, F(1) - the catalytic core - and F(0) - the membrane proton channel. F(1) has five subunits: alpha(3), beta(3), gamma(1), delta(1), epsilon(1). F(0) has three main subunits: a(1), b(2) and c(10-14). The alpha and beta chains form an alternating ring which encloses part of the gamma chain. F(1) is attached to F(0) by a central stalk formed by the gamma and epsilon chains, while a peripheral stalk is formed by the delta and b chains.</text>
</comment>
<evidence type="ECO:0000256" key="2">
    <source>
        <dbReference type="ARBA" id="ARBA00022448"/>
    </source>
</evidence>
<keyword evidence="7 13" id="KW-0406">Ion transport</keyword>
<keyword evidence="3 13" id="KW-0138">CF(0)</keyword>
<dbReference type="GO" id="GO:0045259">
    <property type="term" value="C:proton-transporting ATP synthase complex"/>
    <property type="evidence" value="ECO:0007669"/>
    <property type="project" value="UniProtKB-KW"/>
</dbReference>
<keyword evidence="5 13" id="KW-0375">Hydrogen ion transport</keyword>
<dbReference type="Proteomes" id="UP000199074">
    <property type="component" value="Unassembled WGS sequence"/>
</dbReference>
<evidence type="ECO:0000256" key="8">
    <source>
        <dbReference type="ARBA" id="ARBA00023136"/>
    </source>
</evidence>
<evidence type="ECO:0000313" key="16">
    <source>
        <dbReference type="EMBL" id="SFV36293.1"/>
    </source>
</evidence>
<evidence type="ECO:0000256" key="7">
    <source>
        <dbReference type="ARBA" id="ARBA00023065"/>
    </source>
</evidence>
<dbReference type="GO" id="GO:0005886">
    <property type="term" value="C:plasma membrane"/>
    <property type="evidence" value="ECO:0007669"/>
    <property type="project" value="UniProtKB-SubCell"/>
</dbReference>
<evidence type="ECO:0000256" key="10">
    <source>
        <dbReference type="ARBA" id="ARBA00025198"/>
    </source>
</evidence>
<dbReference type="InterPro" id="IPR002146">
    <property type="entry name" value="ATP_synth_b/b'su_bac/chlpt"/>
</dbReference>
<keyword evidence="15" id="KW-0175">Coiled coil</keyword>
<dbReference type="GO" id="GO:0046933">
    <property type="term" value="F:proton-transporting ATP synthase activity, rotational mechanism"/>
    <property type="evidence" value="ECO:0007669"/>
    <property type="project" value="UniProtKB-UniRule"/>
</dbReference>
<keyword evidence="13" id="KW-1003">Cell membrane</keyword>
<dbReference type="STRING" id="429728.SAMN05216456_2417"/>
<evidence type="ECO:0000256" key="5">
    <source>
        <dbReference type="ARBA" id="ARBA00022781"/>
    </source>
</evidence>
<comment type="similarity">
    <text evidence="13 14">Belongs to the ATPase B chain family.</text>
</comment>
<feature type="transmembrane region" description="Helical" evidence="13">
    <location>
        <begin position="12"/>
        <end position="31"/>
    </location>
</feature>
<keyword evidence="2 13" id="KW-0813">Transport</keyword>
<dbReference type="HAMAP" id="MF_01398">
    <property type="entry name" value="ATP_synth_b_bprime"/>
    <property type="match status" value="1"/>
</dbReference>
<sequence>MPEWMDNSFFALVGLVVFIGLLFYVGVPRIINGMLDKQIKKIETDLSEAKRLRDEAAALLVEYERKRVAAEQEAEGIVIAAKQEAERMTAEAQASLADLVARRTKAVEDKIAQAEAQAIAEVRGRSADLAVEAARVVLAEEMNRNGGQVIDKAIADVGTRLN</sequence>
<name>A0A1I7NNN4_9HYPH</name>
<evidence type="ECO:0000256" key="14">
    <source>
        <dbReference type="RuleBase" id="RU003848"/>
    </source>
</evidence>
<evidence type="ECO:0000256" key="9">
    <source>
        <dbReference type="ARBA" id="ARBA00023310"/>
    </source>
</evidence>
<reference evidence="16 17" key="1">
    <citation type="submission" date="2016-10" db="EMBL/GenBank/DDBJ databases">
        <authorList>
            <person name="de Groot N.N."/>
        </authorList>
    </citation>
    <scope>NUCLEOTIDE SEQUENCE [LARGE SCALE GENOMIC DNA]</scope>
    <source>
        <strain evidence="16 17">IPL20</strain>
    </source>
</reference>
<keyword evidence="9 13" id="KW-0066">ATP synthesis</keyword>